<protein>
    <recommendedName>
        <fullName evidence="4">RING-type domain-containing protein</fullName>
    </recommendedName>
</protein>
<evidence type="ECO:0000313" key="6">
    <source>
        <dbReference type="Proteomes" id="UP001059596"/>
    </source>
</evidence>
<name>A0A9P9YZ24_9MUSC</name>
<evidence type="ECO:0000256" key="2">
    <source>
        <dbReference type="ARBA" id="ARBA00022833"/>
    </source>
</evidence>
<dbReference type="Pfam" id="PF17123">
    <property type="entry name" value="zf-RING_11"/>
    <property type="match status" value="1"/>
</dbReference>
<accession>A0A9P9YZ24</accession>
<comment type="caution">
    <text evidence="5">The sequence shown here is derived from an EMBL/GenBank/DDBJ whole genome shotgun (WGS) entry which is preliminary data.</text>
</comment>
<evidence type="ECO:0000313" key="5">
    <source>
        <dbReference type="EMBL" id="KAI8045805.1"/>
    </source>
</evidence>
<dbReference type="AlphaFoldDB" id="A0A9P9YZ24"/>
<dbReference type="InterPro" id="IPR013083">
    <property type="entry name" value="Znf_RING/FYVE/PHD"/>
</dbReference>
<keyword evidence="1" id="KW-0479">Metal-binding</keyword>
<dbReference type="InterPro" id="IPR001841">
    <property type="entry name" value="Znf_RING"/>
</dbReference>
<evidence type="ECO:0000256" key="3">
    <source>
        <dbReference type="SAM" id="MobiDB-lite"/>
    </source>
</evidence>
<reference evidence="5" key="1">
    <citation type="journal article" date="2023" name="Genome Biol. Evol.">
        <title>Long-read-based Genome Assembly of Drosophila gunungcola Reveals Fewer Chemosensory Genes in Flower-breeding Species.</title>
        <authorList>
            <person name="Negi A."/>
            <person name="Liao B.Y."/>
            <person name="Yeh S.D."/>
        </authorList>
    </citation>
    <scope>NUCLEOTIDE SEQUENCE</scope>
    <source>
        <strain evidence="5">Sukarami</strain>
    </source>
</reference>
<dbReference type="GO" id="GO:0008270">
    <property type="term" value="F:zinc ion binding"/>
    <property type="evidence" value="ECO:0007669"/>
    <property type="project" value="UniProtKB-KW"/>
</dbReference>
<evidence type="ECO:0000259" key="4">
    <source>
        <dbReference type="Pfam" id="PF17123"/>
    </source>
</evidence>
<dbReference type="SUPFAM" id="SSF57850">
    <property type="entry name" value="RING/U-box"/>
    <property type="match status" value="1"/>
</dbReference>
<feature type="compositionally biased region" description="Polar residues" evidence="3">
    <location>
        <begin position="63"/>
        <end position="72"/>
    </location>
</feature>
<gene>
    <name evidence="5" type="ORF">M5D96_001994</name>
</gene>
<sequence length="94" mass="10788">MCDFELRQLLRVLPCSHEFHAKCVDKWLRVSTHKHAGIELEIIKYILLLSQIAPARFAEAMPPTTSMAPISSNRRRPTQELQPPWAVRPAELAE</sequence>
<feature type="region of interest" description="Disordered" evidence="3">
    <location>
        <begin position="63"/>
        <end position="94"/>
    </location>
</feature>
<dbReference type="Proteomes" id="UP001059596">
    <property type="component" value="Chromosome 3R"/>
</dbReference>
<keyword evidence="2" id="KW-0862">Zinc</keyword>
<dbReference type="GO" id="GO:0016567">
    <property type="term" value="P:protein ubiquitination"/>
    <property type="evidence" value="ECO:0007669"/>
    <property type="project" value="TreeGrafter"/>
</dbReference>
<dbReference type="PANTHER" id="PTHR46171:SF3">
    <property type="entry name" value="GH10160P"/>
    <property type="match status" value="1"/>
</dbReference>
<evidence type="ECO:0000256" key="1">
    <source>
        <dbReference type="ARBA" id="ARBA00022771"/>
    </source>
</evidence>
<dbReference type="GO" id="GO:0061630">
    <property type="term" value="F:ubiquitin protein ligase activity"/>
    <property type="evidence" value="ECO:0007669"/>
    <property type="project" value="TreeGrafter"/>
</dbReference>
<dbReference type="EMBL" id="JAMKOV010000001">
    <property type="protein sequence ID" value="KAI8045805.1"/>
    <property type="molecule type" value="Genomic_DNA"/>
</dbReference>
<feature type="domain" description="RING-type" evidence="4">
    <location>
        <begin position="1"/>
        <end position="24"/>
    </location>
</feature>
<keyword evidence="1" id="KW-0863">Zinc-finger</keyword>
<organism evidence="5 6">
    <name type="scientific">Drosophila gunungcola</name>
    <name type="common">fruit fly</name>
    <dbReference type="NCBI Taxonomy" id="103775"/>
    <lineage>
        <taxon>Eukaryota</taxon>
        <taxon>Metazoa</taxon>
        <taxon>Ecdysozoa</taxon>
        <taxon>Arthropoda</taxon>
        <taxon>Hexapoda</taxon>
        <taxon>Insecta</taxon>
        <taxon>Pterygota</taxon>
        <taxon>Neoptera</taxon>
        <taxon>Endopterygota</taxon>
        <taxon>Diptera</taxon>
        <taxon>Brachycera</taxon>
        <taxon>Muscomorpha</taxon>
        <taxon>Ephydroidea</taxon>
        <taxon>Drosophilidae</taxon>
        <taxon>Drosophila</taxon>
        <taxon>Sophophora</taxon>
    </lineage>
</organism>
<dbReference type="PANTHER" id="PTHR46171">
    <property type="entry name" value="GH10160P"/>
    <property type="match status" value="1"/>
</dbReference>
<keyword evidence="6" id="KW-1185">Reference proteome</keyword>
<dbReference type="Gene3D" id="3.30.40.10">
    <property type="entry name" value="Zinc/RING finger domain, C3HC4 (zinc finger)"/>
    <property type="match status" value="1"/>
</dbReference>
<proteinExistence type="predicted"/>